<name>A0A6J4UA38_9BACT</name>
<evidence type="ECO:0000259" key="8">
    <source>
        <dbReference type="PROSITE" id="PS50928"/>
    </source>
</evidence>
<feature type="transmembrane region" description="Helical" evidence="7">
    <location>
        <begin position="248"/>
        <end position="274"/>
    </location>
</feature>
<keyword evidence="2 7" id="KW-0813">Transport</keyword>
<keyword evidence="4 7" id="KW-0812">Transmembrane</keyword>
<keyword evidence="5 7" id="KW-1133">Transmembrane helix</keyword>
<dbReference type="GO" id="GO:0055085">
    <property type="term" value="P:transmembrane transport"/>
    <property type="evidence" value="ECO:0007669"/>
    <property type="project" value="InterPro"/>
</dbReference>
<dbReference type="PANTHER" id="PTHR30465">
    <property type="entry name" value="INNER MEMBRANE ABC TRANSPORTER"/>
    <property type="match status" value="1"/>
</dbReference>
<evidence type="ECO:0000256" key="4">
    <source>
        <dbReference type="ARBA" id="ARBA00022692"/>
    </source>
</evidence>
<dbReference type="InterPro" id="IPR045621">
    <property type="entry name" value="BPD_transp_1_N"/>
</dbReference>
<feature type="transmembrane region" description="Helical" evidence="7">
    <location>
        <begin position="294"/>
        <end position="321"/>
    </location>
</feature>
<evidence type="ECO:0000256" key="6">
    <source>
        <dbReference type="ARBA" id="ARBA00023136"/>
    </source>
</evidence>
<dbReference type="PANTHER" id="PTHR30465:SF43">
    <property type="entry name" value="OLIGOPEPTIDE ABC TRANSPORTER, PERMEASE PROTEIN"/>
    <property type="match status" value="1"/>
</dbReference>
<comment type="subcellular location">
    <subcellularLocation>
        <location evidence="1 7">Cell membrane</location>
        <topology evidence="1 7">Multi-pass membrane protein</topology>
    </subcellularLocation>
</comment>
<keyword evidence="6 7" id="KW-0472">Membrane</keyword>
<evidence type="ECO:0000256" key="5">
    <source>
        <dbReference type="ARBA" id="ARBA00022989"/>
    </source>
</evidence>
<reference evidence="9" key="1">
    <citation type="submission" date="2020-02" db="EMBL/GenBank/DDBJ databases">
        <authorList>
            <person name="Meier V. D."/>
        </authorList>
    </citation>
    <scope>NUCLEOTIDE SEQUENCE</scope>
    <source>
        <strain evidence="9">AVDCRST_MAG43</strain>
    </source>
</reference>
<evidence type="ECO:0000313" key="9">
    <source>
        <dbReference type="EMBL" id="CAA9544403.1"/>
    </source>
</evidence>
<dbReference type="AlphaFoldDB" id="A0A6J4UA38"/>
<organism evidence="9">
    <name type="scientific">uncultured Thermomicrobiales bacterium</name>
    <dbReference type="NCBI Taxonomy" id="1645740"/>
    <lineage>
        <taxon>Bacteria</taxon>
        <taxon>Pseudomonadati</taxon>
        <taxon>Thermomicrobiota</taxon>
        <taxon>Thermomicrobia</taxon>
        <taxon>Thermomicrobiales</taxon>
        <taxon>environmental samples</taxon>
    </lineage>
</organism>
<evidence type="ECO:0000256" key="1">
    <source>
        <dbReference type="ARBA" id="ARBA00004651"/>
    </source>
</evidence>
<evidence type="ECO:0000256" key="7">
    <source>
        <dbReference type="RuleBase" id="RU363032"/>
    </source>
</evidence>
<feature type="transmembrane region" description="Helical" evidence="7">
    <location>
        <begin position="191"/>
        <end position="211"/>
    </location>
</feature>
<protein>
    <submittedName>
        <fullName evidence="9">ABC transporter, permease protein 1 (Cluster 5, nickel/peptides/opines)</fullName>
    </submittedName>
</protein>
<dbReference type="EMBL" id="CADCWI010000022">
    <property type="protein sequence ID" value="CAA9544403.1"/>
    <property type="molecule type" value="Genomic_DNA"/>
</dbReference>
<feature type="transmembrane region" description="Helical" evidence="7">
    <location>
        <begin position="9"/>
        <end position="29"/>
    </location>
</feature>
<dbReference type="CDD" id="cd06261">
    <property type="entry name" value="TM_PBP2"/>
    <property type="match status" value="1"/>
</dbReference>
<comment type="similarity">
    <text evidence="7">Belongs to the binding-protein-dependent transport system permease family.</text>
</comment>
<sequence>MGSYIARRFMYMLLLIALTTLVSFAIIVLPPGDYLTSYVSQLEAQGGDVTDDQIASLRNAYGLGDPEYVQYLKWTRGLVTEGDLGRSFAWRAPVSEVILDRLPMTLVTSLGSTLLVYLIAIPIGIYAAVKQYSLGDYVATFIGFIGLAVPNFLLGLVAMMLFYRWFGISVAGLYSPEYQSAPWSFGKLMDLLAHLPVPLFVIGIAGTASIVRVMRATLLDELNQPYVETARAKGVSEWRLLLRYPVRVALNPIASTIGWLLPAMFSGDAITAIVLNLPTIGPVLLQSLLTEDMYLAAGIVLILTVLTLIGTFLSDLALMWIDPRIRVERGQ</sequence>
<dbReference type="Pfam" id="PF00528">
    <property type="entry name" value="BPD_transp_1"/>
    <property type="match status" value="1"/>
</dbReference>
<accession>A0A6J4UA38</accession>
<proteinExistence type="inferred from homology"/>
<dbReference type="Gene3D" id="1.10.3720.10">
    <property type="entry name" value="MetI-like"/>
    <property type="match status" value="1"/>
</dbReference>
<dbReference type="InterPro" id="IPR035906">
    <property type="entry name" value="MetI-like_sf"/>
</dbReference>
<dbReference type="PROSITE" id="PS50928">
    <property type="entry name" value="ABC_TM1"/>
    <property type="match status" value="1"/>
</dbReference>
<evidence type="ECO:0000256" key="2">
    <source>
        <dbReference type="ARBA" id="ARBA00022448"/>
    </source>
</evidence>
<feature type="transmembrane region" description="Helical" evidence="7">
    <location>
        <begin position="141"/>
        <end position="166"/>
    </location>
</feature>
<dbReference type="InterPro" id="IPR000515">
    <property type="entry name" value="MetI-like"/>
</dbReference>
<evidence type="ECO:0000256" key="3">
    <source>
        <dbReference type="ARBA" id="ARBA00022475"/>
    </source>
</evidence>
<gene>
    <name evidence="9" type="ORF">AVDCRST_MAG43-451</name>
</gene>
<feature type="domain" description="ABC transmembrane type-1" evidence="8">
    <location>
        <begin position="102"/>
        <end position="314"/>
    </location>
</feature>
<dbReference type="GO" id="GO:0005886">
    <property type="term" value="C:plasma membrane"/>
    <property type="evidence" value="ECO:0007669"/>
    <property type="project" value="UniProtKB-SubCell"/>
</dbReference>
<dbReference type="SUPFAM" id="SSF161098">
    <property type="entry name" value="MetI-like"/>
    <property type="match status" value="1"/>
</dbReference>
<keyword evidence="3" id="KW-1003">Cell membrane</keyword>
<dbReference type="Pfam" id="PF19300">
    <property type="entry name" value="BPD_transp_1_N"/>
    <property type="match status" value="1"/>
</dbReference>
<feature type="transmembrane region" description="Helical" evidence="7">
    <location>
        <begin position="106"/>
        <end position="129"/>
    </location>
</feature>